<dbReference type="Proteomes" id="UP001374584">
    <property type="component" value="Unassembled WGS sequence"/>
</dbReference>
<comment type="caution">
    <text evidence="1">The sequence shown here is derived from an EMBL/GenBank/DDBJ whole genome shotgun (WGS) entry which is preliminary data.</text>
</comment>
<proteinExistence type="predicted"/>
<sequence>MPISGTGTGTGTMEPKVCLVVNVTAKPSILYPLGDQFTESLSCLKQICGQHEDSLGFQPSSLEAICQSRK</sequence>
<evidence type="ECO:0000313" key="1">
    <source>
        <dbReference type="EMBL" id="KAK7364390.1"/>
    </source>
</evidence>
<organism evidence="1 2">
    <name type="scientific">Phaseolus coccineus</name>
    <name type="common">Scarlet runner bean</name>
    <name type="synonym">Phaseolus multiflorus</name>
    <dbReference type="NCBI Taxonomy" id="3886"/>
    <lineage>
        <taxon>Eukaryota</taxon>
        <taxon>Viridiplantae</taxon>
        <taxon>Streptophyta</taxon>
        <taxon>Embryophyta</taxon>
        <taxon>Tracheophyta</taxon>
        <taxon>Spermatophyta</taxon>
        <taxon>Magnoliopsida</taxon>
        <taxon>eudicotyledons</taxon>
        <taxon>Gunneridae</taxon>
        <taxon>Pentapetalae</taxon>
        <taxon>rosids</taxon>
        <taxon>fabids</taxon>
        <taxon>Fabales</taxon>
        <taxon>Fabaceae</taxon>
        <taxon>Papilionoideae</taxon>
        <taxon>50 kb inversion clade</taxon>
        <taxon>NPAAA clade</taxon>
        <taxon>indigoferoid/millettioid clade</taxon>
        <taxon>Phaseoleae</taxon>
        <taxon>Phaseolus</taxon>
    </lineage>
</organism>
<protein>
    <submittedName>
        <fullName evidence="1">Uncharacterized protein</fullName>
    </submittedName>
</protein>
<reference evidence="1 2" key="1">
    <citation type="submission" date="2024-01" db="EMBL/GenBank/DDBJ databases">
        <title>The genomes of 5 underutilized Papilionoideae crops provide insights into root nodulation and disease resistanc.</title>
        <authorList>
            <person name="Jiang F."/>
        </authorList>
    </citation>
    <scope>NUCLEOTIDE SEQUENCE [LARGE SCALE GENOMIC DNA]</scope>
    <source>
        <strain evidence="1">JINMINGXINNONG_FW02</strain>
        <tissue evidence="1">Leaves</tissue>
    </source>
</reference>
<dbReference type="AlphaFoldDB" id="A0AAN9N0D7"/>
<gene>
    <name evidence="1" type="ORF">VNO80_13003</name>
</gene>
<evidence type="ECO:0000313" key="2">
    <source>
        <dbReference type="Proteomes" id="UP001374584"/>
    </source>
</evidence>
<name>A0AAN9N0D7_PHACN</name>
<accession>A0AAN9N0D7</accession>
<keyword evidence="2" id="KW-1185">Reference proteome</keyword>
<dbReference type="EMBL" id="JAYMYR010000005">
    <property type="protein sequence ID" value="KAK7364390.1"/>
    <property type="molecule type" value="Genomic_DNA"/>
</dbReference>